<proteinExistence type="inferred from homology"/>
<dbReference type="InterPro" id="IPR007198">
    <property type="entry name" value="Ssl1-like"/>
</dbReference>
<dbReference type="NCBIfam" id="TIGR00622">
    <property type="entry name" value="ssl1"/>
    <property type="match status" value="1"/>
</dbReference>
<dbReference type="Pfam" id="PF07975">
    <property type="entry name" value="C1_4"/>
    <property type="match status" value="1"/>
</dbReference>
<dbReference type="GO" id="GO:0006289">
    <property type="term" value="P:nucleotide-excision repair"/>
    <property type="evidence" value="ECO:0007669"/>
    <property type="project" value="UniProtKB-UniRule"/>
</dbReference>
<name>A0A2N5V948_9BASI</name>
<dbReference type="Gene3D" id="3.40.50.410">
    <property type="entry name" value="von Willebrand factor, type A domain"/>
    <property type="match status" value="1"/>
</dbReference>
<accession>A0A2N5V948</accession>
<dbReference type="Gene3D" id="3.30.40.10">
    <property type="entry name" value="Zinc/RING finger domain, C3HC4 (zinc finger)"/>
    <property type="match status" value="1"/>
</dbReference>
<keyword evidence="10 11" id="KW-0539">Nucleus</keyword>
<evidence type="ECO:0000256" key="6">
    <source>
        <dbReference type="ARBA" id="ARBA00022833"/>
    </source>
</evidence>
<dbReference type="GO" id="GO:0005675">
    <property type="term" value="C:transcription factor TFIIH holo complex"/>
    <property type="evidence" value="ECO:0007669"/>
    <property type="project" value="UniProtKB-UniRule"/>
</dbReference>
<evidence type="ECO:0000256" key="9">
    <source>
        <dbReference type="ARBA" id="ARBA00023204"/>
    </source>
</evidence>
<dbReference type="InterPro" id="IPR004595">
    <property type="entry name" value="TFIIH_C1-like_dom"/>
</dbReference>
<dbReference type="PANTHER" id="PTHR12695">
    <property type="entry name" value="GENERAL TRANSCRIPTION FACTOR IIH SUBUNIT 2"/>
    <property type="match status" value="1"/>
</dbReference>
<evidence type="ECO:0000313" key="16">
    <source>
        <dbReference type="Proteomes" id="UP000235388"/>
    </source>
</evidence>
<feature type="zinc finger region" description="C4-type" evidence="12">
    <location>
        <begin position="343"/>
        <end position="360"/>
    </location>
</feature>
<dbReference type="PROSITE" id="PS50234">
    <property type="entry name" value="VWFA"/>
    <property type="match status" value="1"/>
</dbReference>
<keyword evidence="3 11" id="KW-0479">Metal-binding</keyword>
<evidence type="ECO:0000256" key="11">
    <source>
        <dbReference type="PIRNR" id="PIRNR015919"/>
    </source>
</evidence>
<sequence length="500" mass="55119">MARPEDDTESEEEQDADWEPRAGARRARTGPKQTAAQKKHKTKATAYASKDGAGYSWEEEYKRSWDVLREDESGSLESAVNQLIANKRRRVVRDTTSIQRGIIRHLCLIIDVSLAMTDRDLRPNRLDMSLAYAKEFVSEFFDQNPISQLCILITKDAVAERLSGLSGNPLDHHKALSNKAKLTPSGEPSLQNSLEMARATLAHLPTHGSREVLVIFGSLTTCDPDDINKTLENLEKDRMRVSMVGLAAEVKICKEICKRTQGQYGVILNEHHFKELLFEAISPPPIAKSNSNGNSTSGGKAQGASLIQMGFPNKITHDDHQVDSSTHSFCACHSKLQPTGFICPRCGAKNCEIPTNCCVCGLTIVSSPHLARSYRHLFPVGNWTEENAHSSVFSFALSLSALSILLITLTQLIDAFPLQKMVQYPSSLPHKSVKCFGCDKEVQASKASPIPEKTNNPVTPAATTTASPTTNVYHCPRCKNVFCYDCDLYHEQLGICPGCC</sequence>
<evidence type="ECO:0000256" key="3">
    <source>
        <dbReference type="ARBA" id="ARBA00022723"/>
    </source>
</evidence>
<evidence type="ECO:0000256" key="8">
    <source>
        <dbReference type="ARBA" id="ARBA00023163"/>
    </source>
</evidence>
<dbReference type="InterPro" id="IPR046349">
    <property type="entry name" value="C1-like_sf"/>
</dbReference>
<dbReference type="SUPFAM" id="SSF53300">
    <property type="entry name" value="vWA-like"/>
    <property type="match status" value="1"/>
</dbReference>
<keyword evidence="9" id="KW-0234">DNA repair</keyword>
<dbReference type="GO" id="GO:0006351">
    <property type="term" value="P:DNA-templated transcription"/>
    <property type="evidence" value="ECO:0007669"/>
    <property type="project" value="InterPro"/>
</dbReference>
<keyword evidence="5" id="KW-0863">Zinc-finger</keyword>
<dbReference type="Pfam" id="PF04056">
    <property type="entry name" value="Ssl1"/>
    <property type="match status" value="1"/>
</dbReference>
<evidence type="ECO:0000256" key="2">
    <source>
        <dbReference type="ARBA" id="ARBA00006092"/>
    </source>
</evidence>
<dbReference type="PIRSF" id="PIRSF015919">
    <property type="entry name" value="TFIIH_SSL1"/>
    <property type="match status" value="1"/>
</dbReference>
<gene>
    <name evidence="15" type="ORF">PCANC_11127</name>
</gene>
<dbReference type="PANTHER" id="PTHR12695:SF2">
    <property type="entry name" value="GENERAL TRANSCRIPTION FACTOR IIH SUBUNIT 2-RELATED"/>
    <property type="match status" value="1"/>
</dbReference>
<reference evidence="15 16" key="1">
    <citation type="submission" date="2017-11" db="EMBL/GenBank/DDBJ databases">
        <title>De novo assembly and phasing of dikaryotic genomes from two isolates of Puccinia coronata f. sp. avenae, the causal agent of oat crown rust.</title>
        <authorList>
            <person name="Miller M.E."/>
            <person name="Zhang Y."/>
            <person name="Omidvar V."/>
            <person name="Sperschneider J."/>
            <person name="Schwessinger B."/>
            <person name="Raley C."/>
            <person name="Palmer J.M."/>
            <person name="Garnica D."/>
            <person name="Upadhyaya N."/>
            <person name="Rathjen J."/>
            <person name="Taylor J.M."/>
            <person name="Park R.F."/>
            <person name="Dodds P.N."/>
            <person name="Hirsch C.D."/>
            <person name="Kianian S.F."/>
            <person name="Figueroa M."/>
        </authorList>
    </citation>
    <scope>NUCLEOTIDE SEQUENCE [LARGE SCALE GENOMIC DNA]</scope>
    <source>
        <strain evidence="15">12NC29</strain>
    </source>
</reference>
<dbReference type="InterPro" id="IPR013083">
    <property type="entry name" value="Znf_RING/FYVE/PHD"/>
</dbReference>
<evidence type="ECO:0000259" key="14">
    <source>
        <dbReference type="PROSITE" id="PS50234"/>
    </source>
</evidence>
<dbReference type="FunFam" id="3.40.50.410:FF:000015">
    <property type="entry name" value="General transcription factor IIH subunit 2"/>
    <property type="match status" value="1"/>
</dbReference>
<organism evidence="15 16">
    <name type="scientific">Puccinia coronata f. sp. avenae</name>
    <dbReference type="NCBI Taxonomy" id="200324"/>
    <lineage>
        <taxon>Eukaryota</taxon>
        <taxon>Fungi</taxon>
        <taxon>Dikarya</taxon>
        <taxon>Basidiomycota</taxon>
        <taxon>Pucciniomycotina</taxon>
        <taxon>Pucciniomycetes</taxon>
        <taxon>Pucciniales</taxon>
        <taxon>Pucciniaceae</taxon>
        <taxon>Puccinia</taxon>
    </lineage>
</organism>
<evidence type="ECO:0000256" key="4">
    <source>
        <dbReference type="ARBA" id="ARBA00022763"/>
    </source>
</evidence>
<evidence type="ECO:0000313" key="15">
    <source>
        <dbReference type="EMBL" id="PLW46446.1"/>
    </source>
</evidence>
<feature type="domain" description="VWFA" evidence="14">
    <location>
        <begin position="105"/>
        <end position="256"/>
    </location>
</feature>
<dbReference type="InterPro" id="IPR036465">
    <property type="entry name" value="vWFA_dom_sf"/>
</dbReference>
<dbReference type="CDD" id="cd01453">
    <property type="entry name" value="vWA_transcription_factor_IIH_type"/>
    <property type="match status" value="1"/>
</dbReference>
<protein>
    <recommendedName>
        <fullName evidence="11">General transcription and DNA repair factor IIH</fullName>
    </recommendedName>
</protein>
<evidence type="ECO:0000256" key="7">
    <source>
        <dbReference type="ARBA" id="ARBA00023015"/>
    </source>
</evidence>
<feature type="compositionally biased region" description="Acidic residues" evidence="13">
    <location>
        <begin position="1"/>
        <end position="17"/>
    </location>
</feature>
<evidence type="ECO:0000256" key="10">
    <source>
        <dbReference type="ARBA" id="ARBA00023242"/>
    </source>
</evidence>
<keyword evidence="4" id="KW-0227">DNA damage</keyword>
<dbReference type="GO" id="GO:0006357">
    <property type="term" value="P:regulation of transcription by RNA polymerase II"/>
    <property type="evidence" value="ECO:0007669"/>
    <property type="project" value="UniProtKB-UniRule"/>
</dbReference>
<dbReference type="GO" id="GO:0000439">
    <property type="term" value="C:transcription factor TFIIH core complex"/>
    <property type="evidence" value="ECO:0007669"/>
    <property type="project" value="UniProtKB-UniRule"/>
</dbReference>
<dbReference type="STRING" id="200324.A0A2N5V948"/>
<evidence type="ECO:0000256" key="12">
    <source>
        <dbReference type="PIRSR" id="PIRSR015919-1"/>
    </source>
</evidence>
<dbReference type="SMART" id="SM01047">
    <property type="entry name" value="C1_4"/>
    <property type="match status" value="1"/>
</dbReference>
<keyword evidence="7 11" id="KW-0805">Transcription regulation</keyword>
<dbReference type="GO" id="GO:0008270">
    <property type="term" value="F:zinc ion binding"/>
    <property type="evidence" value="ECO:0007669"/>
    <property type="project" value="UniProtKB-UniRule"/>
</dbReference>
<dbReference type="OrthoDB" id="284275at2759"/>
<feature type="region of interest" description="Disordered" evidence="13">
    <location>
        <begin position="1"/>
        <end position="49"/>
    </location>
</feature>
<evidence type="ECO:0000256" key="1">
    <source>
        <dbReference type="ARBA" id="ARBA00004123"/>
    </source>
</evidence>
<keyword evidence="16" id="KW-1185">Reference proteome</keyword>
<evidence type="ECO:0000256" key="5">
    <source>
        <dbReference type="ARBA" id="ARBA00022771"/>
    </source>
</evidence>
<keyword evidence="6 11" id="KW-0862">Zinc</keyword>
<comment type="similarity">
    <text evidence="2 11">Belongs to the GTF2H2 family.</text>
</comment>
<dbReference type="InterPro" id="IPR002035">
    <property type="entry name" value="VWF_A"/>
</dbReference>
<comment type="subcellular location">
    <subcellularLocation>
        <location evidence="1 11">Nucleus</location>
    </subcellularLocation>
</comment>
<dbReference type="SMART" id="SM00327">
    <property type="entry name" value="VWA"/>
    <property type="match status" value="1"/>
</dbReference>
<dbReference type="Proteomes" id="UP000235388">
    <property type="component" value="Unassembled WGS sequence"/>
</dbReference>
<dbReference type="EMBL" id="PGCJ01000119">
    <property type="protein sequence ID" value="PLW46446.1"/>
    <property type="molecule type" value="Genomic_DNA"/>
</dbReference>
<evidence type="ECO:0000256" key="13">
    <source>
        <dbReference type="SAM" id="MobiDB-lite"/>
    </source>
</evidence>
<keyword evidence="8 11" id="KW-0804">Transcription</keyword>
<dbReference type="InterPro" id="IPR012170">
    <property type="entry name" value="TFIIH_SSL1/p44"/>
</dbReference>
<comment type="function">
    <text evidence="11">Component of the general transcription and DNA repair factor IIH (TFIIH) core complex, which is involved in general and transcription-coupled nucleotide excision repair (NER) of damaged DNA and, when complexed to TFIIK, in RNA transcription by RNA polymerase II.</text>
</comment>
<dbReference type="AlphaFoldDB" id="A0A2N5V948"/>
<comment type="caution">
    <text evidence="15">The sequence shown here is derived from an EMBL/GenBank/DDBJ whole genome shotgun (WGS) entry which is preliminary data.</text>
</comment>
<dbReference type="SUPFAM" id="SSF57889">
    <property type="entry name" value="Cysteine-rich domain"/>
    <property type="match status" value="1"/>
</dbReference>